<evidence type="ECO:0000313" key="2">
    <source>
        <dbReference type="Proteomes" id="UP001058273"/>
    </source>
</evidence>
<keyword evidence="2" id="KW-1185">Reference proteome</keyword>
<organism evidence="1 2">
    <name type="scientific">Vagococcus luciliae</name>
    <dbReference type="NCBI Taxonomy" id="2920380"/>
    <lineage>
        <taxon>Bacteria</taxon>
        <taxon>Bacillati</taxon>
        <taxon>Bacillota</taxon>
        <taxon>Bacilli</taxon>
        <taxon>Lactobacillales</taxon>
        <taxon>Enterococcaceae</taxon>
        <taxon>Vagococcus</taxon>
    </lineage>
</organism>
<evidence type="ECO:0008006" key="3">
    <source>
        <dbReference type="Google" id="ProtNLM"/>
    </source>
</evidence>
<protein>
    <recommendedName>
        <fullName evidence="3">WYL domain-containing protein</fullName>
    </recommendedName>
</protein>
<dbReference type="EMBL" id="CP102451">
    <property type="protein sequence ID" value="UUV99887.1"/>
    <property type="molecule type" value="Genomic_DNA"/>
</dbReference>
<reference evidence="1" key="2">
    <citation type="submission" date="2022-08" db="EMBL/GenBank/DDBJ databases">
        <authorList>
            <person name="Poehlein A."/>
            <person name="Guzman J."/>
            <person name="Daniel R."/>
            <person name="Vilcinskas A."/>
        </authorList>
    </citation>
    <scope>NUCLEOTIDE SEQUENCE</scope>
    <source>
        <strain evidence="1">G314FT</strain>
    </source>
</reference>
<reference evidence="1" key="1">
    <citation type="submission" date="2022-08" db="EMBL/GenBank/DDBJ databases">
        <title>Genome sequence of Vagococcus luciliae DSM 112651.</title>
        <authorList>
            <person name="Juan G."/>
            <person name="Anja P."/>
            <person name="Rolf D."/>
            <person name="Kampfer P."/>
            <person name="Vilcinskas A."/>
        </authorList>
    </citation>
    <scope>NUCLEOTIDE SEQUENCE</scope>
    <source>
        <strain evidence="1">G314FT</strain>
    </source>
</reference>
<proteinExistence type="predicted"/>
<dbReference type="RefSeq" id="WP_257701358.1">
    <property type="nucleotide sequence ID" value="NZ_CP102451.1"/>
</dbReference>
<evidence type="ECO:0000313" key="1">
    <source>
        <dbReference type="EMBL" id="UUV99887.1"/>
    </source>
</evidence>
<accession>A0ABY5P1U0</accession>
<sequence>MKTEGRKRLIYEALAHGESITLNDLYNKFLPCSVKMGQTHLSDDIYFIHDISELGLAYKTLLFSSTTLPILTTSNTQTLISEYNERNQYIFQKVIHTVALYDDFSQKRYKQPMIDRRCLFVPLNGSVRKDTSFFNIMYIETCHQSSKGVTMINFFNYLSLEIDYEYKSLLSRIHEAMKYYMLYFYPEMSKMLDEELEERGRFIEYHFDNVTCLLPTIDSKRLDRCRHTVDYFLTVQQRHQTLTIHEFIEEYDSYWGKI</sequence>
<name>A0ABY5P1U0_9ENTE</name>
<gene>
    <name evidence="1" type="ORF">G314FT_20560</name>
</gene>
<dbReference type="Proteomes" id="UP001058273">
    <property type="component" value="Chromosome"/>
</dbReference>